<accession>T1A6L5</accession>
<evidence type="ECO:0000256" key="2">
    <source>
        <dbReference type="ARBA" id="ARBA00004141"/>
    </source>
</evidence>
<dbReference type="InterPro" id="IPR000537">
    <property type="entry name" value="UbiA_prenyltransferase"/>
</dbReference>
<evidence type="ECO:0000256" key="1">
    <source>
        <dbReference type="ARBA" id="ARBA00001946"/>
    </source>
</evidence>
<proteinExistence type="inferred from homology"/>
<keyword evidence="6 8" id="KW-1133">Transmembrane helix</keyword>
<evidence type="ECO:0000256" key="3">
    <source>
        <dbReference type="ARBA" id="ARBA00005985"/>
    </source>
</evidence>
<evidence type="ECO:0000313" key="9">
    <source>
        <dbReference type="EMBL" id="EQD56316.1"/>
    </source>
</evidence>
<dbReference type="PANTHER" id="PTHR11048:SF28">
    <property type="entry name" value="4-HYDROXYBENZOATE POLYPRENYLTRANSFERASE, MITOCHONDRIAL"/>
    <property type="match status" value="1"/>
</dbReference>
<dbReference type="AlphaFoldDB" id="T1A6L5"/>
<gene>
    <name evidence="9" type="ORF">B2A_05315</name>
</gene>
<evidence type="ECO:0000256" key="4">
    <source>
        <dbReference type="ARBA" id="ARBA00022679"/>
    </source>
</evidence>
<dbReference type="PANTHER" id="PTHR11048">
    <property type="entry name" value="PRENYLTRANSFERASES"/>
    <property type="match status" value="1"/>
</dbReference>
<dbReference type="GO" id="GO:0006744">
    <property type="term" value="P:ubiquinone biosynthetic process"/>
    <property type="evidence" value="ECO:0007669"/>
    <property type="project" value="TreeGrafter"/>
</dbReference>
<keyword evidence="4 9" id="KW-0808">Transferase</keyword>
<dbReference type="Pfam" id="PF01040">
    <property type="entry name" value="UbiA"/>
    <property type="match status" value="1"/>
</dbReference>
<evidence type="ECO:0000256" key="7">
    <source>
        <dbReference type="ARBA" id="ARBA00023136"/>
    </source>
</evidence>
<keyword evidence="5 8" id="KW-0812">Transmembrane</keyword>
<evidence type="ECO:0000256" key="6">
    <source>
        <dbReference type="ARBA" id="ARBA00022989"/>
    </source>
</evidence>
<comment type="subcellular location">
    <subcellularLocation>
        <location evidence="2">Membrane</location>
        <topology evidence="2">Multi-pass membrane protein</topology>
    </subcellularLocation>
</comment>
<reference evidence="9" key="1">
    <citation type="submission" date="2013-08" db="EMBL/GenBank/DDBJ databases">
        <authorList>
            <person name="Mendez C."/>
            <person name="Richter M."/>
            <person name="Ferrer M."/>
            <person name="Sanchez J."/>
        </authorList>
    </citation>
    <scope>NUCLEOTIDE SEQUENCE</scope>
</reference>
<feature type="transmembrane region" description="Helical" evidence="8">
    <location>
        <begin position="100"/>
        <end position="120"/>
    </location>
</feature>
<evidence type="ECO:0000256" key="8">
    <source>
        <dbReference type="SAM" id="Phobius"/>
    </source>
</evidence>
<feature type="non-terminal residue" evidence="9">
    <location>
        <position position="1"/>
    </location>
</feature>
<name>T1A6L5_9ZZZZ</name>
<feature type="transmembrane region" description="Helical" evidence="8">
    <location>
        <begin position="74"/>
        <end position="94"/>
    </location>
</feature>
<dbReference type="InterPro" id="IPR039653">
    <property type="entry name" value="Prenyltransferase"/>
</dbReference>
<dbReference type="Gene3D" id="1.20.120.1780">
    <property type="entry name" value="UbiA prenyltransferase"/>
    <property type="match status" value="1"/>
</dbReference>
<comment type="caution">
    <text evidence="9">The sequence shown here is derived from an EMBL/GenBank/DDBJ whole genome shotgun (WGS) entry which is preliminary data.</text>
</comment>
<dbReference type="GO" id="GO:0005886">
    <property type="term" value="C:plasma membrane"/>
    <property type="evidence" value="ECO:0007669"/>
    <property type="project" value="TreeGrafter"/>
</dbReference>
<feature type="transmembrane region" description="Helical" evidence="8">
    <location>
        <begin position="132"/>
        <end position="152"/>
    </location>
</feature>
<protein>
    <submittedName>
        <fullName evidence="9">4-hydroxybenzoate octaprenyltransferase</fullName>
    </submittedName>
</protein>
<dbReference type="EMBL" id="AUZZ01003687">
    <property type="protein sequence ID" value="EQD56316.1"/>
    <property type="molecule type" value="Genomic_DNA"/>
</dbReference>
<dbReference type="GO" id="GO:0016765">
    <property type="term" value="F:transferase activity, transferring alkyl or aryl (other than methyl) groups"/>
    <property type="evidence" value="ECO:0007669"/>
    <property type="project" value="InterPro"/>
</dbReference>
<evidence type="ECO:0000256" key="5">
    <source>
        <dbReference type="ARBA" id="ARBA00022692"/>
    </source>
</evidence>
<organism evidence="9">
    <name type="scientific">mine drainage metagenome</name>
    <dbReference type="NCBI Taxonomy" id="410659"/>
    <lineage>
        <taxon>unclassified sequences</taxon>
        <taxon>metagenomes</taxon>
        <taxon>ecological metagenomes</taxon>
    </lineage>
</organism>
<sequence length="156" mass="17403">LGGTYTWEPQLVWGWMGGYLAVTPFIPSTPQIYLIFLSSTLWIAGFDMIYVIPDIETDQKLGLKTVMTRFGTDRGLLISTLTHALSFAAMLIFGLYIHSFWYFLMLVPILALMIIQHRIIDPKNPASVRASFFGANSAIGFLFLLGIILSYVSGSV</sequence>
<comment type="cofactor">
    <cofactor evidence="1">
        <name>Mg(2+)</name>
        <dbReference type="ChEBI" id="CHEBI:18420"/>
    </cofactor>
</comment>
<reference evidence="9" key="2">
    <citation type="journal article" date="2014" name="ISME J.">
        <title>Microbial stratification in low pH oxic and suboxic macroscopic growths along an acid mine drainage.</title>
        <authorList>
            <person name="Mendez-Garcia C."/>
            <person name="Mesa V."/>
            <person name="Sprenger R.R."/>
            <person name="Richter M."/>
            <person name="Diez M.S."/>
            <person name="Solano J."/>
            <person name="Bargiela R."/>
            <person name="Golyshina O.V."/>
            <person name="Manteca A."/>
            <person name="Ramos J.L."/>
            <person name="Gallego J.R."/>
            <person name="Llorente I."/>
            <person name="Martins Dos Santos V.A."/>
            <person name="Jensen O.N."/>
            <person name="Pelaez A.I."/>
            <person name="Sanchez J."/>
            <person name="Ferrer M."/>
        </authorList>
    </citation>
    <scope>NUCLEOTIDE SEQUENCE</scope>
</reference>
<dbReference type="FunFam" id="1.20.120.1780:FF:000001">
    <property type="entry name" value="4-hydroxybenzoate octaprenyltransferase"/>
    <property type="match status" value="1"/>
</dbReference>
<comment type="similarity">
    <text evidence="3">Belongs to the UbiA prenyltransferase family.</text>
</comment>
<keyword evidence="7 8" id="KW-0472">Membrane</keyword>